<keyword evidence="3" id="KW-1185">Reference proteome</keyword>
<dbReference type="InterPro" id="IPR001466">
    <property type="entry name" value="Beta-lactam-related"/>
</dbReference>
<dbReference type="Proteomes" id="UP000008311">
    <property type="component" value="Unassembled WGS sequence"/>
</dbReference>
<gene>
    <name evidence="2" type="ORF">RCOM_2085760</name>
</gene>
<accession>B9TP52</accession>
<reference evidence="3" key="1">
    <citation type="journal article" date="2010" name="Nat. Biotechnol.">
        <title>Draft genome sequence of the oilseed species Ricinus communis.</title>
        <authorList>
            <person name="Chan A.P."/>
            <person name="Crabtree J."/>
            <person name="Zhao Q."/>
            <person name="Lorenzi H."/>
            <person name="Orvis J."/>
            <person name="Puiu D."/>
            <person name="Melake-Berhan A."/>
            <person name="Jones K.M."/>
            <person name="Redman J."/>
            <person name="Chen G."/>
            <person name="Cahoon E.B."/>
            <person name="Gedil M."/>
            <person name="Stanke M."/>
            <person name="Haas B.J."/>
            <person name="Wortman J.R."/>
            <person name="Fraser-Liggett C.M."/>
            <person name="Ravel J."/>
            <person name="Rabinowicz P.D."/>
        </authorList>
    </citation>
    <scope>NUCLEOTIDE SEQUENCE [LARGE SCALE GENOMIC DNA]</scope>
    <source>
        <strain evidence="3">cv. Hale</strain>
    </source>
</reference>
<sequence length="277" mass="31624">MRRDTMFRIASMTKPLVSVAALQLYEEGKLLLSDPVAKYIPEFAHPKVLEMLPEGSNPAFKLVPAKRDITVKHLLTHTAGLPYDFDAEWFPKDRLYQQMYSLYQEAGISSGLYETDGTIGDMVKRLGKLPLSRQPGEAFEYGMAADVLGRVVEVASGMKLDDYMREHIFKPLKMKDTYFFIPDSEQPRLAAVWSSDWHGKLERVPDGLHHEGKYAFSPSFPYKGPKTFFSGGCGAVSTAYDYYRFAQMLLNKGELGWCARLKPQNRRTHDDQSDRRY</sequence>
<dbReference type="eggNOG" id="ENOG502S5SD">
    <property type="taxonomic scope" value="Eukaryota"/>
</dbReference>
<dbReference type="PANTHER" id="PTHR43283:SF3">
    <property type="entry name" value="BETA-LACTAMASE FAMILY PROTEIN (AFU_ORTHOLOGUE AFUA_5G07500)"/>
    <property type="match status" value="1"/>
</dbReference>
<dbReference type="AlphaFoldDB" id="B9TP52"/>
<dbReference type="STRING" id="3988.B9TP52"/>
<protein>
    <submittedName>
        <fullName evidence="2">D-aminoacylase, putative</fullName>
    </submittedName>
</protein>
<feature type="domain" description="Beta-lactamase-related" evidence="1">
    <location>
        <begin position="1"/>
        <end position="255"/>
    </location>
</feature>
<organism evidence="2 3">
    <name type="scientific">Ricinus communis</name>
    <name type="common">Castor bean</name>
    <dbReference type="NCBI Taxonomy" id="3988"/>
    <lineage>
        <taxon>Eukaryota</taxon>
        <taxon>Viridiplantae</taxon>
        <taxon>Streptophyta</taxon>
        <taxon>Embryophyta</taxon>
        <taxon>Tracheophyta</taxon>
        <taxon>Spermatophyta</taxon>
        <taxon>Magnoliopsida</taxon>
        <taxon>eudicotyledons</taxon>
        <taxon>Gunneridae</taxon>
        <taxon>Pentapetalae</taxon>
        <taxon>rosids</taxon>
        <taxon>fabids</taxon>
        <taxon>Malpighiales</taxon>
        <taxon>Euphorbiaceae</taxon>
        <taxon>Acalyphoideae</taxon>
        <taxon>Acalypheae</taxon>
        <taxon>Ricinus</taxon>
    </lineage>
</organism>
<evidence type="ECO:0000313" key="3">
    <source>
        <dbReference type="Proteomes" id="UP000008311"/>
    </source>
</evidence>
<dbReference type="InterPro" id="IPR012338">
    <property type="entry name" value="Beta-lactam/transpept-like"/>
</dbReference>
<proteinExistence type="predicted"/>
<dbReference type="EMBL" id="EQ994686">
    <property type="protein sequence ID" value="EEF22362.1"/>
    <property type="molecule type" value="Genomic_DNA"/>
</dbReference>
<name>B9TP52_RICCO</name>
<evidence type="ECO:0000259" key="1">
    <source>
        <dbReference type="Pfam" id="PF00144"/>
    </source>
</evidence>
<evidence type="ECO:0000313" key="2">
    <source>
        <dbReference type="EMBL" id="EEF22362.1"/>
    </source>
</evidence>
<dbReference type="PANTHER" id="PTHR43283">
    <property type="entry name" value="BETA-LACTAMASE-RELATED"/>
    <property type="match status" value="1"/>
</dbReference>
<dbReference type="InterPro" id="IPR050789">
    <property type="entry name" value="Diverse_Enzym_Activities"/>
</dbReference>
<feature type="non-terminal residue" evidence="2">
    <location>
        <position position="277"/>
    </location>
</feature>
<dbReference type="Gene3D" id="3.40.710.10">
    <property type="entry name" value="DD-peptidase/beta-lactamase superfamily"/>
    <property type="match status" value="1"/>
</dbReference>
<dbReference type="SUPFAM" id="SSF56601">
    <property type="entry name" value="beta-lactamase/transpeptidase-like"/>
    <property type="match status" value="1"/>
</dbReference>
<dbReference type="InParanoid" id="B9TP52"/>
<dbReference type="Pfam" id="PF00144">
    <property type="entry name" value="Beta-lactamase"/>
    <property type="match status" value="1"/>
</dbReference>